<dbReference type="GO" id="GO:0004519">
    <property type="term" value="F:endonuclease activity"/>
    <property type="evidence" value="ECO:0007669"/>
    <property type="project" value="UniProtKB-KW"/>
</dbReference>
<dbReference type="SUPFAM" id="SSF56024">
    <property type="entry name" value="Phospholipase D/nuclease"/>
    <property type="match status" value="1"/>
</dbReference>
<keyword evidence="2" id="KW-0255">Endonuclease</keyword>
<sequence>MNEIINNLTRDNHLQKLLRSFENAIDILIVSPFISNSFDFFPFEKLKKIKRLTIITTLKPKDLDQYSKVPFFKQLFKFCNNSNIELNLLIENSLHGKVYISKYENGASEAIITSANFTNNGLRLNNEWGTKISNQEKITELENGILSKVILEPLKEKDIDHFLELIAKNPKKETNNSPTDLDLSKQIDLKANPFLVEKNINYWLKPIGVSGDIIPWDRVFDEIDSDLHFSKLRPKGVKKNDILICYAVGHSNILSIYKVKSEVKYTGNENDRWPYYVTGENLTPFYGQNWNSQNITITNQKNEVIKQGKFNVTPSGKNSFGSLMRGADKLRLTPEFGEYMIEKIAKIDNEIKTTANNGYK</sequence>
<dbReference type="Pfam" id="PF09565">
    <property type="entry name" value="RE_NgoFVII"/>
    <property type="match status" value="1"/>
</dbReference>
<dbReference type="RefSeq" id="WP_386126707.1">
    <property type="nucleotide sequence ID" value="NZ_JBHTJL010000001.1"/>
</dbReference>
<dbReference type="Gene3D" id="3.30.870.10">
    <property type="entry name" value="Endonuclease Chain A"/>
    <property type="match status" value="1"/>
</dbReference>
<keyword evidence="2" id="KW-0540">Nuclease</keyword>
<keyword evidence="3" id="KW-1185">Reference proteome</keyword>
<keyword evidence="2" id="KW-0378">Hydrolase</keyword>
<organism evidence="2 3">
    <name type="scientific">Winogradskyella litorisediminis</name>
    <dbReference type="NCBI Taxonomy" id="1156618"/>
    <lineage>
        <taxon>Bacteria</taxon>
        <taxon>Pseudomonadati</taxon>
        <taxon>Bacteroidota</taxon>
        <taxon>Flavobacteriia</taxon>
        <taxon>Flavobacteriales</taxon>
        <taxon>Flavobacteriaceae</taxon>
        <taxon>Winogradskyella</taxon>
    </lineage>
</organism>
<comment type="caution">
    <text evidence="2">The sequence shown here is derived from an EMBL/GenBank/DDBJ whole genome shotgun (WGS) entry which is preliminary data.</text>
</comment>
<proteinExistence type="predicted"/>
<dbReference type="InterPro" id="IPR019065">
    <property type="entry name" value="RE_NgoFVII_N"/>
</dbReference>
<feature type="domain" description="Restriction endonuclease type II NgoFVII N-terminal" evidence="1">
    <location>
        <begin position="22"/>
        <end position="142"/>
    </location>
</feature>
<evidence type="ECO:0000313" key="2">
    <source>
        <dbReference type="EMBL" id="MFD1061621.1"/>
    </source>
</evidence>
<accession>A0ABW3N224</accession>
<gene>
    <name evidence="2" type="ORF">ACFQ1Q_00065</name>
</gene>
<protein>
    <submittedName>
        <fullName evidence="2">Restriction endonuclease PLD domain-containing protein</fullName>
        <ecNumber evidence="2">3.1.21.-</ecNumber>
    </submittedName>
</protein>
<dbReference type="Proteomes" id="UP001597013">
    <property type="component" value="Unassembled WGS sequence"/>
</dbReference>
<dbReference type="EC" id="3.1.21.-" evidence="2"/>
<evidence type="ECO:0000313" key="3">
    <source>
        <dbReference type="Proteomes" id="UP001597013"/>
    </source>
</evidence>
<name>A0ABW3N224_9FLAO</name>
<dbReference type="EMBL" id="JBHTJL010000001">
    <property type="protein sequence ID" value="MFD1061621.1"/>
    <property type="molecule type" value="Genomic_DNA"/>
</dbReference>
<evidence type="ECO:0000259" key="1">
    <source>
        <dbReference type="Pfam" id="PF09565"/>
    </source>
</evidence>
<reference evidence="3" key="1">
    <citation type="journal article" date="2019" name="Int. J. Syst. Evol. Microbiol.">
        <title>The Global Catalogue of Microorganisms (GCM) 10K type strain sequencing project: providing services to taxonomists for standard genome sequencing and annotation.</title>
        <authorList>
            <consortium name="The Broad Institute Genomics Platform"/>
            <consortium name="The Broad Institute Genome Sequencing Center for Infectious Disease"/>
            <person name="Wu L."/>
            <person name="Ma J."/>
        </authorList>
    </citation>
    <scope>NUCLEOTIDE SEQUENCE [LARGE SCALE GENOMIC DNA]</scope>
    <source>
        <strain evidence="3">CCUG 62215</strain>
    </source>
</reference>
<dbReference type="GO" id="GO:0016787">
    <property type="term" value="F:hydrolase activity"/>
    <property type="evidence" value="ECO:0007669"/>
    <property type="project" value="UniProtKB-KW"/>
</dbReference>